<evidence type="ECO:0000259" key="1">
    <source>
        <dbReference type="Pfam" id="PF14355"/>
    </source>
</evidence>
<dbReference type="EMBL" id="WVUH01000006">
    <property type="protein sequence ID" value="MBO4204789.1"/>
    <property type="molecule type" value="Genomic_DNA"/>
</dbReference>
<accession>A0ABS3VJT6</accession>
<name>A0ABS3VJT6_MICEH</name>
<evidence type="ECO:0000313" key="3">
    <source>
        <dbReference type="Proteomes" id="UP000823521"/>
    </source>
</evidence>
<dbReference type="Pfam" id="PF14355">
    <property type="entry name" value="Abi_C"/>
    <property type="match status" value="1"/>
</dbReference>
<comment type="caution">
    <text evidence="2">The sequence shown here is derived from an EMBL/GenBank/DDBJ whole genome shotgun (WGS) entry which is preliminary data.</text>
</comment>
<dbReference type="Proteomes" id="UP000823521">
    <property type="component" value="Unassembled WGS sequence"/>
</dbReference>
<dbReference type="InterPro" id="IPR026001">
    <property type="entry name" value="Abi-like_C"/>
</dbReference>
<gene>
    <name evidence="2" type="ORF">GSF22_02035</name>
</gene>
<reference evidence="2 3" key="1">
    <citation type="submission" date="2019-12" db="EMBL/GenBank/DDBJ databases">
        <title>Whole genome sequencing of endophytic Actinobacterium Micromonospora sp. MPMI6T.</title>
        <authorList>
            <person name="Evv R."/>
            <person name="Podile A.R."/>
        </authorList>
    </citation>
    <scope>NUCLEOTIDE SEQUENCE [LARGE SCALE GENOMIC DNA]</scope>
    <source>
        <strain evidence="2 3">MPMI6</strain>
    </source>
</reference>
<sequence length="338" mass="36948">MTTHVLTAELPRPEALGHAAWAAIQDPFQRLRSAVTANDRPLVVGSAKDLIEATARVVLDARGRPAGSGEEYDKVLGDAHRAIEHQVGPGVAADAAVRQAATSARKLAGVLRELRNTYGTGHGRSVLPVLEDEVLETCVDAALLWTRWALRRLQLVLLGSLQPLIADLGTASFSMGSLATRLAAADLPQLEPADQRQLGVAVGQRASRNTFTVRIDGVEACALSQDAVTWPLGYREGVVEGLFLDQFGQVHVDEQARAPRLAAEILAPHPERTRILIELAERIYRSAWSQEFRLIWRQVVAEMHLARRLLGEATAERAWTEIAEHIQQTGEAYDALQQ</sequence>
<evidence type="ECO:0000313" key="2">
    <source>
        <dbReference type="EMBL" id="MBO4204789.1"/>
    </source>
</evidence>
<feature type="domain" description="Abortive infection protein-like C-terminal" evidence="1">
    <location>
        <begin position="74"/>
        <end position="149"/>
    </location>
</feature>
<keyword evidence="3" id="KW-1185">Reference proteome</keyword>
<proteinExistence type="predicted"/>
<dbReference type="RefSeq" id="WP_208810975.1">
    <property type="nucleotide sequence ID" value="NZ_WVUH01000006.1"/>
</dbReference>
<organism evidence="2 3">
    <name type="scientific">Micromonospora echinofusca</name>
    <dbReference type="NCBI Taxonomy" id="47858"/>
    <lineage>
        <taxon>Bacteria</taxon>
        <taxon>Bacillati</taxon>
        <taxon>Actinomycetota</taxon>
        <taxon>Actinomycetes</taxon>
        <taxon>Micromonosporales</taxon>
        <taxon>Micromonosporaceae</taxon>
        <taxon>Micromonospora</taxon>
    </lineage>
</organism>
<protein>
    <recommendedName>
        <fullName evidence="1">Abortive infection protein-like C-terminal domain-containing protein</fullName>
    </recommendedName>
</protein>